<evidence type="ECO:0000256" key="2">
    <source>
        <dbReference type="ARBA" id="ARBA00006337"/>
    </source>
</evidence>
<evidence type="ECO:0000259" key="13">
    <source>
        <dbReference type="PROSITE" id="PS51846"/>
    </source>
</evidence>
<keyword evidence="15" id="KW-1185">Reference proteome</keyword>
<evidence type="ECO:0000313" key="15">
    <source>
        <dbReference type="Proteomes" id="UP000267368"/>
    </source>
</evidence>
<dbReference type="SUPFAM" id="SSF56176">
    <property type="entry name" value="FAD-binding/transporter-associated domain-like"/>
    <property type="match status" value="1"/>
</dbReference>
<dbReference type="PROSITE" id="PS51371">
    <property type="entry name" value="CBS"/>
    <property type="match status" value="2"/>
</dbReference>
<feature type="domain" description="CBS" evidence="12">
    <location>
        <begin position="220"/>
        <end position="281"/>
    </location>
</feature>
<evidence type="ECO:0000313" key="14">
    <source>
        <dbReference type="EMBL" id="RNL19146.1"/>
    </source>
</evidence>
<sequence>MPVGLSLLLVVFFLLMNAFFVVAEFSLVRVRKSQIDMLVEEGRPGSKYAQLIANNVNAYLSACQLGITLASLALGWLGEPAVSALFHPLFEMLGVPESVNFAVSVAIGFCLVTALHIVVGELIPKSLAIFSTERYALFTATPLVWFYRLTYPIMWLFNSITNGVVKLMGHDPADEHDVYTEEEIRLLIDESTENGLIDSEQNEFVDNIFDIADKDVEAIMTPRPDMVCLGLEDTLEENLRVVEEHKFTRFPVYRKDKDDIVGFVHIKDLYNLDDDATMADIRIRRIVAAPESMPVVKLLQLLKKEKTKIAIVVDEHGGTSGVVTMGDIFEEIIGDYDDEYVHSNNETLTKVSEGHYLTTGACAIDDFAETVGLDPDGFTEYETLGGLLLESFDRIPDAGDETVYTEENVSVRFVVRSMDARRIGQVEFWVSVDASEEDEK</sequence>
<feature type="transmembrane region" description="Helical" evidence="11">
    <location>
        <begin position="135"/>
        <end position="157"/>
    </location>
</feature>
<evidence type="ECO:0000256" key="6">
    <source>
        <dbReference type="ARBA" id="ARBA00022989"/>
    </source>
</evidence>
<evidence type="ECO:0000256" key="10">
    <source>
        <dbReference type="PROSITE-ProRule" id="PRU01193"/>
    </source>
</evidence>
<keyword evidence="7 9" id="KW-0129">CBS domain</keyword>
<proteinExistence type="inferred from homology"/>
<dbReference type="PANTHER" id="PTHR43099:SF2">
    <property type="entry name" value="UPF0053 PROTEIN YRKA"/>
    <property type="match status" value="1"/>
</dbReference>
<gene>
    <name evidence="14" type="ORF">DMP07_07305</name>
</gene>
<dbReference type="InterPro" id="IPR016169">
    <property type="entry name" value="FAD-bd_PCMH_sub2"/>
</dbReference>
<evidence type="ECO:0000256" key="9">
    <source>
        <dbReference type="PROSITE-ProRule" id="PRU00703"/>
    </source>
</evidence>
<reference evidence="15" key="1">
    <citation type="submission" date="2018-05" db="EMBL/GenBank/DDBJ databases">
        <title>Genome Sequencing of selected type strains of the family Eggerthellaceae.</title>
        <authorList>
            <person name="Danylec N."/>
            <person name="Stoll D.A."/>
            <person name="Doetsch A."/>
            <person name="Huch M."/>
        </authorList>
    </citation>
    <scope>NUCLEOTIDE SEQUENCE [LARGE SCALE GENOMIC DNA]</scope>
    <source>
        <strain evidence="15">DSM 17537</strain>
    </source>
</reference>
<protein>
    <recommendedName>
        <fullName evidence="16">HlyC/CorC family transporter</fullName>
    </recommendedName>
</protein>
<dbReference type="GO" id="GO:0005886">
    <property type="term" value="C:plasma membrane"/>
    <property type="evidence" value="ECO:0007669"/>
    <property type="project" value="UniProtKB-SubCell"/>
</dbReference>
<dbReference type="InterPro" id="IPR051676">
    <property type="entry name" value="UPF0053_domain"/>
</dbReference>
<dbReference type="OrthoDB" id="110231at2"/>
<evidence type="ECO:0008006" key="16">
    <source>
        <dbReference type="Google" id="ProtNLM"/>
    </source>
</evidence>
<comment type="caution">
    <text evidence="14">The sequence shown here is derived from an EMBL/GenBank/DDBJ whole genome shotgun (WGS) entry which is preliminary data.</text>
</comment>
<evidence type="ECO:0000256" key="4">
    <source>
        <dbReference type="ARBA" id="ARBA00022692"/>
    </source>
</evidence>
<dbReference type="Gene3D" id="3.30.465.10">
    <property type="match status" value="1"/>
</dbReference>
<dbReference type="Gene3D" id="3.10.580.10">
    <property type="entry name" value="CBS-domain"/>
    <property type="match status" value="1"/>
</dbReference>
<keyword evidence="3" id="KW-1003">Cell membrane</keyword>
<organism evidence="14 15">
    <name type="scientific">Slackia faecicanis</name>
    <dbReference type="NCBI Taxonomy" id="255723"/>
    <lineage>
        <taxon>Bacteria</taxon>
        <taxon>Bacillati</taxon>
        <taxon>Actinomycetota</taxon>
        <taxon>Coriobacteriia</taxon>
        <taxon>Eggerthellales</taxon>
        <taxon>Eggerthellaceae</taxon>
        <taxon>Slackia</taxon>
    </lineage>
</organism>
<feature type="domain" description="CBS" evidence="12">
    <location>
        <begin position="282"/>
        <end position="339"/>
    </location>
</feature>
<feature type="transmembrane region" description="Helical" evidence="11">
    <location>
        <begin position="6"/>
        <end position="28"/>
    </location>
</feature>
<evidence type="ECO:0000256" key="1">
    <source>
        <dbReference type="ARBA" id="ARBA00004651"/>
    </source>
</evidence>
<comment type="subcellular location">
    <subcellularLocation>
        <location evidence="1">Cell membrane</location>
        <topology evidence="1">Multi-pass membrane protein</topology>
    </subcellularLocation>
</comment>
<dbReference type="SMART" id="SM01091">
    <property type="entry name" value="CorC_HlyC"/>
    <property type="match status" value="1"/>
</dbReference>
<dbReference type="EMBL" id="QICB01000006">
    <property type="protein sequence ID" value="RNL19146.1"/>
    <property type="molecule type" value="Genomic_DNA"/>
</dbReference>
<name>A0A3N0ADT0_9ACTN</name>
<evidence type="ECO:0000256" key="5">
    <source>
        <dbReference type="ARBA" id="ARBA00022737"/>
    </source>
</evidence>
<evidence type="ECO:0000256" key="3">
    <source>
        <dbReference type="ARBA" id="ARBA00022475"/>
    </source>
</evidence>
<dbReference type="Pfam" id="PF01595">
    <property type="entry name" value="CNNM"/>
    <property type="match status" value="1"/>
</dbReference>
<dbReference type="Pfam" id="PF00571">
    <property type="entry name" value="CBS"/>
    <property type="match status" value="2"/>
</dbReference>
<keyword evidence="4 10" id="KW-0812">Transmembrane</keyword>
<dbReference type="InterPro" id="IPR036318">
    <property type="entry name" value="FAD-bd_PCMH-like_sf"/>
</dbReference>
<dbReference type="PROSITE" id="PS51846">
    <property type="entry name" value="CNNM"/>
    <property type="match status" value="1"/>
</dbReference>
<dbReference type="RefSeq" id="WP_123198498.1">
    <property type="nucleotide sequence ID" value="NZ_QICB01000006.1"/>
</dbReference>
<dbReference type="AlphaFoldDB" id="A0A3N0ADT0"/>
<dbReference type="Proteomes" id="UP000267368">
    <property type="component" value="Unassembled WGS sequence"/>
</dbReference>
<dbReference type="SUPFAM" id="SSF54631">
    <property type="entry name" value="CBS-domain pair"/>
    <property type="match status" value="1"/>
</dbReference>
<keyword evidence="5" id="KW-0677">Repeat</keyword>
<accession>A0A3N0ADT0</accession>
<dbReference type="InterPro" id="IPR000644">
    <property type="entry name" value="CBS_dom"/>
</dbReference>
<dbReference type="InterPro" id="IPR046342">
    <property type="entry name" value="CBS_dom_sf"/>
</dbReference>
<dbReference type="Pfam" id="PF03471">
    <property type="entry name" value="CorC_HlyC"/>
    <property type="match status" value="1"/>
</dbReference>
<dbReference type="InterPro" id="IPR044751">
    <property type="entry name" value="Ion_transp-like_CBS"/>
</dbReference>
<dbReference type="FunFam" id="3.10.580.10:FF:000002">
    <property type="entry name" value="Magnesium/cobalt efflux protein CorC"/>
    <property type="match status" value="1"/>
</dbReference>
<feature type="transmembrane region" description="Helical" evidence="11">
    <location>
        <begin position="98"/>
        <end position="123"/>
    </location>
</feature>
<dbReference type="GO" id="GO:0050660">
    <property type="term" value="F:flavin adenine dinucleotide binding"/>
    <property type="evidence" value="ECO:0007669"/>
    <property type="project" value="InterPro"/>
</dbReference>
<dbReference type="InterPro" id="IPR002550">
    <property type="entry name" value="CNNM"/>
</dbReference>
<evidence type="ECO:0000256" key="7">
    <source>
        <dbReference type="ARBA" id="ARBA00023122"/>
    </source>
</evidence>
<feature type="transmembrane region" description="Helical" evidence="11">
    <location>
        <begin position="56"/>
        <end position="78"/>
    </location>
</feature>
<dbReference type="InterPro" id="IPR005170">
    <property type="entry name" value="Transptr-assoc_dom"/>
</dbReference>
<keyword evidence="8 10" id="KW-0472">Membrane</keyword>
<evidence type="ECO:0000256" key="11">
    <source>
        <dbReference type="SAM" id="Phobius"/>
    </source>
</evidence>
<dbReference type="PANTHER" id="PTHR43099">
    <property type="entry name" value="UPF0053 PROTEIN YRKA"/>
    <property type="match status" value="1"/>
</dbReference>
<comment type="similarity">
    <text evidence="2">Belongs to the UPF0053 family.</text>
</comment>
<evidence type="ECO:0000256" key="8">
    <source>
        <dbReference type="ARBA" id="ARBA00023136"/>
    </source>
</evidence>
<keyword evidence="6 10" id="KW-1133">Transmembrane helix</keyword>
<evidence type="ECO:0000259" key="12">
    <source>
        <dbReference type="PROSITE" id="PS51371"/>
    </source>
</evidence>
<dbReference type="CDD" id="cd04590">
    <property type="entry name" value="CBS_pair_CorC_HlyC_assoc"/>
    <property type="match status" value="1"/>
</dbReference>
<feature type="domain" description="CNNM transmembrane" evidence="13">
    <location>
        <begin position="1"/>
        <end position="201"/>
    </location>
</feature>